<dbReference type="InterPro" id="IPR046348">
    <property type="entry name" value="SIS_dom_sf"/>
</dbReference>
<gene>
    <name evidence="3" type="ORF">LUCI_4672</name>
</gene>
<name>A0A498RH20_9FIRM</name>
<dbReference type="GO" id="GO:0005886">
    <property type="term" value="C:plasma membrane"/>
    <property type="evidence" value="ECO:0007669"/>
    <property type="project" value="TreeGrafter"/>
</dbReference>
<organism evidence="3 4">
    <name type="scientific">Lucifera butyrica</name>
    <dbReference type="NCBI Taxonomy" id="1351585"/>
    <lineage>
        <taxon>Bacteria</taxon>
        <taxon>Bacillati</taxon>
        <taxon>Bacillota</taxon>
        <taxon>Negativicutes</taxon>
        <taxon>Veillonellales</taxon>
        <taxon>Veillonellaceae</taxon>
        <taxon>Lucifera</taxon>
    </lineage>
</organism>
<dbReference type="GO" id="GO:0016853">
    <property type="term" value="F:isomerase activity"/>
    <property type="evidence" value="ECO:0007669"/>
    <property type="project" value="UniProtKB-KW"/>
</dbReference>
<proteinExistence type="predicted"/>
<dbReference type="Proteomes" id="UP000277811">
    <property type="component" value="Unassembled WGS sequence"/>
</dbReference>
<dbReference type="GO" id="GO:0009401">
    <property type="term" value="P:phosphoenolpyruvate-dependent sugar phosphotransferase system"/>
    <property type="evidence" value="ECO:0007669"/>
    <property type="project" value="TreeGrafter"/>
</dbReference>
<dbReference type="Gene3D" id="3.40.50.10490">
    <property type="entry name" value="Glucose-6-phosphate isomerase like protein, domain 1"/>
    <property type="match status" value="2"/>
</dbReference>
<evidence type="ECO:0000313" key="4">
    <source>
        <dbReference type="Proteomes" id="UP000277811"/>
    </source>
</evidence>
<dbReference type="PANTHER" id="PTHR32502:SF3">
    <property type="entry name" value="D-GALACTOSAMINE-6-PHOSPHATE DEAMINASE AGAS-RELATED"/>
    <property type="match status" value="1"/>
</dbReference>
<dbReference type="GO" id="GO:1901135">
    <property type="term" value="P:carbohydrate derivative metabolic process"/>
    <property type="evidence" value="ECO:0007669"/>
    <property type="project" value="InterPro"/>
</dbReference>
<dbReference type="PANTHER" id="PTHR32502">
    <property type="entry name" value="N-ACETYLGALACTOSAMINE PERMEASE II COMPONENT-RELATED"/>
    <property type="match status" value="1"/>
</dbReference>
<evidence type="ECO:0000313" key="3">
    <source>
        <dbReference type="EMBL" id="VBB09382.1"/>
    </source>
</evidence>
<evidence type="ECO:0000256" key="1">
    <source>
        <dbReference type="ARBA" id="ARBA00022737"/>
    </source>
</evidence>
<dbReference type="AlphaFoldDB" id="A0A498RH20"/>
<dbReference type="Pfam" id="PF01380">
    <property type="entry name" value="SIS"/>
    <property type="match status" value="2"/>
</dbReference>
<dbReference type="EMBL" id="UPPP01000116">
    <property type="protein sequence ID" value="VBB09382.1"/>
    <property type="molecule type" value="Genomic_DNA"/>
</dbReference>
<feature type="domain" description="SIS" evidence="2">
    <location>
        <begin position="48"/>
        <end position="191"/>
    </location>
</feature>
<dbReference type="InterPro" id="IPR035466">
    <property type="entry name" value="GlmS/AgaS_SIS"/>
</dbReference>
<dbReference type="InterPro" id="IPR001347">
    <property type="entry name" value="SIS_dom"/>
</dbReference>
<accession>A0A498RH20</accession>
<dbReference type="InterPro" id="IPR050303">
    <property type="entry name" value="GatZ_KbaZ_carbometab"/>
</dbReference>
<evidence type="ECO:0000259" key="2">
    <source>
        <dbReference type="PROSITE" id="PS51464"/>
    </source>
</evidence>
<dbReference type="RefSeq" id="WP_122630170.1">
    <property type="nucleotide sequence ID" value="NZ_UPPP01000116.1"/>
</dbReference>
<protein>
    <submittedName>
        <fullName evidence="3">Sugar isomerase (Sis)</fullName>
    </submittedName>
</protein>
<feature type="domain" description="SIS" evidence="2">
    <location>
        <begin position="215"/>
        <end position="363"/>
    </location>
</feature>
<keyword evidence="3" id="KW-0413">Isomerase</keyword>
<dbReference type="PROSITE" id="PS51464">
    <property type="entry name" value="SIS"/>
    <property type="match status" value="2"/>
</dbReference>
<dbReference type="GO" id="GO:0097367">
    <property type="term" value="F:carbohydrate derivative binding"/>
    <property type="evidence" value="ECO:0007669"/>
    <property type="project" value="InterPro"/>
</dbReference>
<keyword evidence="1" id="KW-0677">Repeat</keyword>
<keyword evidence="4" id="KW-1185">Reference proteome</keyword>
<reference evidence="3 4" key="1">
    <citation type="submission" date="2018-06" db="EMBL/GenBank/DDBJ databases">
        <authorList>
            <person name="Strepis N."/>
        </authorList>
    </citation>
    <scope>NUCLEOTIDE SEQUENCE [LARGE SCALE GENOMIC DNA]</scope>
    <source>
        <strain evidence="3">LUCI</strain>
    </source>
</reference>
<dbReference type="CDD" id="cd05008">
    <property type="entry name" value="SIS_GlmS_GlmD_1"/>
    <property type="match status" value="1"/>
</dbReference>
<sequence length="384" mass="42183">MGHRLGFTPEEAERQEMEHTLAEIGRQPAAWQTIYAGIRHRKAEIACFLSRLDKDTRVILTGAGSSGFIGDALAPLLRQELGFAAVESVHTTSLVANPDLYFPPAVKTLLISLGRSGDSPESLAAMELAEQRVREIYHLIITCNPQGKLAGFHNERTLRFTLESVNDAAFAMTGSVTGMMLAAYGILHNERDWTPEVARLADYAAAVIDRVFIRLVGVLADADRAVVLGSGPLWGAAREGALKILELTAGKVLSRYDTPLGFRHGPKAMLTSATAVLYFAAAGDYTRQYDLDMLRELARAEKRRLVVVDDRYDPEMDRLADLYVYNSVNEKLPDGFTLYIPVLVAQIAALFASLQCGCTPDNPFPGGEVNKVVQGVKIHPWRQQ</sequence>
<dbReference type="SUPFAM" id="SSF53697">
    <property type="entry name" value="SIS domain"/>
    <property type="match status" value="1"/>
</dbReference>
<dbReference type="OrthoDB" id="9779207at2"/>